<keyword evidence="12" id="KW-0812">Transmembrane</keyword>
<dbReference type="PANTHER" id="PTHR30040">
    <property type="entry name" value="THIAMINE BIOSYNTHESIS LIPOPROTEIN APBE"/>
    <property type="match status" value="1"/>
</dbReference>
<evidence type="ECO:0000256" key="6">
    <source>
        <dbReference type="ARBA" id="ARBA00022827"/>
    </source>
</evidence>
<organism evidence="13 14">
    <name type="scientific">Mucilaginibacter aquatilis</name>
    <dbReference type="NCBI Taxonomy" id="1517760"/>
    <lineage>
        <taxon>Bacteria</taxon>
        <taxon>Pseudomonadati</taxon>
        <taxon>Bacteroidota</taxon>
        <taxon>Sphingobacteriia</taxon>
        <taxon>Sphingobacteriales</taxon>
        <taxon>Sphingobacteriaceae</taxon>
        <taxon>Mucilaginibacter</taxon>
    </lineage>
</organism>
<dbReference type="PIRSF" id="PIRSF006268">
    <property type="entry name" value="ApbE"/>
    <property type="match status" value="1"/>
</dbReference>
<feature type="binding site" evidence="11">
    <location>
        <position position="295"/>
    </location>
    <ligand>
        <name>Mg(2+)</name>
        <dbReference type="ChEBI" id="CHEBI:18420"/>
    </ligand>
</feature>
<evidence type="ECO:0000256" key="9">
    <source>
        <dbReference type="ARBA" id="ARBA00048540"/>
    </source>
</evidence>
<dbReference type="InterPro" id="IPR024932">
    <property type="entry name" value="ApbE"/>
</dbReference>
<dbReference type="SUPFAM" id="SSF143631">
    <property type="entry name" value="ApbE-like"/>
    <property type="match status" value="1"/>
</dbReference>
<proteinExistence type="inferred from homology"/>
<comment type="similarity">
    <text evidence="10">Belongs to the ApbE family.</text>
</comment>
<keyword evidence="5 10" id="KW-0479">Metal-binding</keyword>
<dbReference type="Gene3D" id="3.10.520.10">
    <property type="entry name" value="ApbE-like domains"/>
    <property type="match status" value="1"/>
</dbReference>
<dbReference type="GO" id="GO:0016740">
    <property type="term" value="F:transferase activity"/>
    <property type="evidence" value="ECO:0007669"/>
    <property type="project" value="UniProtKB-UniRule"/>
</dbReference>
<gene>
    <name evidence="13" type="ORF">GO816_08985</name>
</gene>
<keyword evidence="4 10" id="KW-0808">Transferase</keyword>
<comment type="caution">
    <text evidence="13">The sequence shown here is derived from an EMBL/GenBank/DDBJ whole genome shotgun (WGS) entry which is preliminary data.</text>
</comment>
<keyword evidence="6 10" id="KW-0274">FAD</keyword>
<dbReference type="OrthoDB" id="9778595at2"/>
<evidence type="ECO:0000256" key="7">
    <source>
        <dbReference type="ARBA" id="ARBA00022842"/>
    </source>
</evidence>
<comment type="cofactor">
    <cofactor evidence="11">
        <name>Mg(2+)</name>
        <dbReference type="ChEBI" id="CHEBI:18420"/>
    </cofactor>
    <cofactor evidence="11">
        <name>Mn(2+)</name>
        <dbReference type="ChEBI" id="CHEBI:29035"/>
    </cofactor>
    <text evidence="11">Magnesium. Can also use manganese.</text>
</comment>
<evidence type="ECO:0000256" key="11">
    <source>
        <dbReference type="PIRSR" id="PIRSR006268-2"/>
    </source>
</evidence>
<evidence type="ECO:0000256" key="4">
    <source>
        <dbReference type="ARBA" id="ARBA00022679"/>
    </source>
</evidence>
<keyword evidence="12" id="KW-0472">Membrane</keyword>
<feature type="transmembrane region" description="Helical" evidence="12">
    <location>
        <begin position="12"/>
        <end position="31"/>
    </location>
</feature>
<dbReference type="AlphaFoldDB" id="A0A6I4IQJ6"/>
<keyword evidence="3 10" id="KW-0285">Flavoprotein</keyword>
<evidence type="ECO:0000256" key="3">
    <source>
        <dbReference type="ARBA" id="ARBA00022630"/>
    </source>
</evidence>
<reference evidence="13 14" key="1">
    <citation type="submission" date="2019-12" db="EMBL/GenBank/DDBJ databases">
        <title>Mucilaginibacter sp. HME9299 genome sequencing and assembly.</title>
        <authorList>
            <person name="Kang H."/>
            <person name="Kim H."/>
            <person name="Joh K."/>
        </authorList>
    </citation>
    <scope>NUCLEOTIDE SEQUENCE [LARGE SCALE GENOMIC DNA]</scope>
    <source>
        <strain evidence="13 14">HME9299</strain>
    </source>
</reference>
<dbReference type="RefSeq" id="WP_157541415.1">
    <property type="nucleotide sequence ID" value="NZ_WQLA01000003.1"/>
</dbReference>
<evidence type="ECO:0000313" key="14">
    <source>
        <dbReference type="Proteomes" id="UP000434850"/>
    </source>
</evidence>
<evidence type="ECO:0000256" key="12">
    <source>
        <dbReference type="SAM" id="Phobius"/>
    </source>
</evidence>
<feature type="binding site" evidence="11">
    <location>
        <position position="178"/>
    </location>
    <ligand>
        <name>Mg(2+)</name>
        <dbReference type="ChEBI" id="CHEBI:18420"/>
    </ligand>
</feature>
<keyword evidence="7 10" id="KW-0460">Magnesium</keyword>
<sequence>MSRLLIGKFFCNHQVAIIILFAAGLCFGFTYKPELNEYEIHGYAQGTTYNIIYYAADTKVNKQQTDSLLEELDKSVSLYRPASLINKFNTSPKGVYIDTLFKVLISRAIKINRQTDGMVDITVKPLVDAWGFGAVKNTVKPDSAVIAKLKKYVGMSNLKLVGNYLSKKRPEVQIDLNGIAQGYSADLLAELLEQKGIYNYMIEIGGELRVKGTKADGDLFQIGIESVNVNDFDPQPMPKIVSLKQGAITTSGTYRKHVEANGKEISHLINPKTGYPVSNKMISVTVCAGDAITADGFDNGFMLMGLTQTLKYLKDRTDIGAYIIYKQANGSIADTTTKGFNIMTITE</sequence>
<evidence type="ECO:0000256" key="10">
    <source>
        <dbReference type="PIRNR" id="PIRNR006268"/>
    </source>
</evidence>
<evidence type="ECO:0000256" key="5">
    <source>
        <dbReference type="ARBA" id="ARBA00022723"/>
    </source>
</evidence>
<comment type="catalytic activity">
    <reaction evidence="9 10">
        <text>L-threonyl-[protein] + FAD = FMN-L-threonyl-[protein] + AMP + H(+)</text>
        <dbReference type="Rhea" id="RHEA:36847"/>
        <dbReference type="Rhea" id="RHEA-COMP:11060"/>
        <dbReference type="Rhea" id="RHEA-COMP:11061"/>
        <dbReference type="ChEBI" id="CHEBI:15378"/>
        <dbReference type="ChEBI" id="CHEBI:30013"/>
        <dbReference type="ChEBI" id="CHEBI:57692"/>
        <dbReference type="ChEBI" id="CHEBI:74257"/>
        <dbReference type="ChEBI" id="CHEBI:456215"/>
        <dbReference type="EC" id="2.7.1.180"/>
    </reaction>
</comment>
<dbReference type="EC" id="2.7.1.180" evidence="1 10"/>
<name>A0A6I4IQJ6_9SPHI</name>
<evidence type="ECO:0000256" key="8">
    <source>
        <dbReference type="ARBA" id="ARBA00031306"/>
    </source>
</evidence>
<evidence type="ECO:0000256" key="2">
    <source>
        <dbReference type="ARBA" id="ARBA00016337"/>
    </source>
</evidence>
<evidence type="ECO:0000313" key="13">
    <source>
        <dbReference type="EMBL" id="MVN91254.1"/>
    </source>
</evidence>
<dbReference type="Pfam" id="PF02424">
    <property type="entry name" value="ApbE"/>
    <property type="match status" value="1"/>
</dbReference>
<dbReference type="GO" id="GO:0046872">
    <property type="term" value="F:metal ion binding"/>
    <property type="evidence" value="ECO:0007669"/>
    <property type="project" value="UniProtKB-UniRule"/>
</dbReference>
<accession>A0A6I4IQJ6</accession>
<dbReference type="PANTHER" id="PTHR30040:SF2">
    <property type="entry name" value="FAD:PROTEIN FMN TRANSFERASE"/>
    <property type="match status" value="1"/>
</dbReference>
<keyword evidence="14" id="KW-1185">Reference proteome</keyword>
<dbReference type="EMBL" id="WQLA01000003">
    <property type="protein sequence ID" value="MVN91254.1"/>
    <property type="molecule type" value="Genomic_DNA"/>
</dbReference>
<keyword evidence="12" id="KW-1133">Transmembrane helix</keyword>
<protein>
    <recommendedName>
        <fullName evidence="2 10">FAD:protein FMN transferase</fullName>
        <ecNumber evidence="1 10">2.7.1.180</ecNumber>
    </recommendedName>
    <alternativeName>
        <fullName evidence="8 10">Flavin transferase</fullName>
    </alternativeName>
</protein>
<dbReference type="InterPro" id="IPR003374">
    <property type="entry name" value="ApbE-like_sf"/>
</dbReference>
<dbReference type="Proteomes" id="UP000434850">
    <property type="component" value="Unassembled WGS sequence"/>
</dbReference>
<evidence type="ECO:0000256" key="1">
    <source>
        <dbReference type="ARBA" id="ARBA00011955"/>
    </source>
</evidence>